<feature type="transmembrane region" description="Helical" evidence="5">
    <location>
        <begin position="102"/>
        <end position="121"/>
    </location>
</feature>
<evidence type="ECO:0000256" key="1">
    <source>
        <dbReference type="ARBA" id="ARBA00004141"/>
    </source>
</evidence>
<feature type="transmembrane region" description="Helical" evidence="5">
    <location>
        <begin position="80"/>
        <end position="95"/>
    </location>
</feature>
<feature type="domain" description="O-antigen ligase-related" evidence="6">
    <location>
        <begin position="238"/>
        <end position="385"/>
    </location>
</feature>
<evidence type="ECO:0000256" key="5">
    <source>
        <dbReference type="SAM" id="Phobius"/>
    </source>
</evidence>
<dbReference type="Proteomes" id="UP000288951">
    <property type="component" value="Unassembled WGS sequence"/>
</dbReference>
<dbReference type="PANTHER" id="PTHR37422">
    <property type="entry name" value="TEICHURONIC ACID BIOSYNTHESIS PROTEIN TUAE"/>
    <property type="match status" value="1"/>
</dbReference>
<keyword evidence="4 5" id="KW-0472">Membrane</keyword>
<keyword evidence="10" id="KW-1185">Reference proteome</keyword>
<keyword evidence="2 5" id="KW-0812">Transmembrane</keyword>
<evidence type="ECO:0000256" key="4">
    <source>
        <dbReference type="ARBA" id="ARBA00023136"/>
    </source>
</evidence>
<protein>
    <submittedName>
        <fullName evidence="7 8">O-Antigen ligase</fullName>
    </submittedName>
</protein>
<feature type="transmembrane region" description="Helical" evidence="5">
    <location>
        <begin position="202"/>
        <end position="223"/>
    </location>
</feature>
<feature type="transmembrane region" description="Helical" evidence="5">
    <location>
        <begin position="253"/>
        <end position="270"/>
    </location>
</feature>
<feature type="transmembrane region" description="Helical" evidence="5">
    <location>
        <begin position="282"/>
        <end position="299"/>
    </location>
</feature>
<evidence type="ECO:0000259" key="6">
    <source>
        <dbReference type="Pfam" id="PF04932"/>
    </source>
</evidence>
<gene>
    <name evidence="7" type="ORF">EH230_02335</name>
    <name evidence="8" type="ORF">FLACOL_02572</name>
</gene>
<comment type="subcellular location">
    <subcellularLocation>
        <location evidence="1">Membrane</location>
        <topology evidence="1">Multi-pass membrane protein</topology>
    </subcellularLocation>
</comment>
<sequence length="452" mass="52003">METQLTNNYLRYYALHLVLGLLIFIVPFIANFYSAFVFFFGIFVIYLKKNKNDEALLFSGYVIGLEVLLRMTNAMHINEYGKYVVIVFLIFGMYYKGVSKTAYWYLLYLLLLIPSLIIGFLTLNIDTEIRKAISFNISGPICLAIASLYCYDYKIRYELLLKLLLYISYPLLSIIIYLILFNPSVKNVIVDTSSNFATSGGFGPNQVSTVLGLGMFLFFVQFLLNSKSKIQILVNFFLASLFSYRCLLTFSRGGMYCGLVMILVFMIYVFSRAKNEIKLKIVIVSLFLMSTGGIVWYYSSFETDGLIEKRYANQDAIGRIKKSRFSGREDIAKTELNMFFENPIFGVGVGKNKEFRQELTGMDVPTHSEFTRSLAEHGMLGVISLLMLFFVPLFSYMNNKEHLFFLSFFLFWFITVNHAAMRLAAPALIYALSLLKVKFYNYNEEDTSTLSR</sequence>
<evidence type="ECO:0000313" key="8">
    <source>
        <dbReference type="EMBL" id="SPE78556.1"/>
    </source>
</evidence>
<dbReference type="AlphaFoldDB" id="A0A2N9PDW7"/>
<feature type="transmembrane region" description="Helical" evidence="5">
    <location>
        <begin position="12"/>
        <end position="43"/>
    </location>
</feature>
<keyword evidence="3 5" id="KW-1133">Transmembrane helix</keyword>
<evidence type="ECO:0000256" key="3">
    <source>
        <dbReference type="ARBA" id="ARBA00022989"/>
    </source>
</evidence>
<evidence type="ECO:0000313" key="10">
    <source>
        <dbReference type="Proteomes" id="UP000288951"/>
    </source>
</evidence>
<evidence type="ECO:0000313" key="9">
    <source>
        <dbReference type="Proteomes" id="UP000238180"/>
    </source>
</evidence>
<dbReference type="EMBL" id="OLKH01000149">
    <property type="protein sequence ID" value="SPE78556.1"/>
    <property type="molecule type" value="Genomic_DNA"/>
</dbReference>
<dbReference type="GO" id="GO:0016874">
    <property type="term" value="F:ligase activity"/>
    <property type="evidence" value="ECO:0007669"/>
    <property type="project" value="UniProtKB-KW"/>
</dbReference>
<feature type="transmembrane region" description="Helical" evidence="5">
    <location>
        <begin position="163"/>
        <end position="182"/>
    </location>
</feature>
<dbReference type="PANTHER" id="PTHR37422:SF17">
    <property type="entry name" value="O-ANTIGEN LIGASE"/>
    <property type="match status" value="1"/>
</dbReference>
<dbReference type="GO" id="GO:0016020">
    <property type="term" value="C:membrane"/>
    <property type="evidence" value="ECO:0007669"/>
    <property type="project" value="UniProtKB-SubCell"/>
</dbReference>
<proteinExistence type="predicted"/>
<dbReference type="RefSeq" id="WP_105197006.1">
    <property type="nucleotide sequence ID" value="NZ_OLKH01000149.1"/>
</dbReference>
<evidence type="ECO:0000256" key="2">
    <source>
        <dbReference type="ARBA" id="ARBA00022692"/>
    </source>
</evidence>
<name>A0A2N9PDW7_9FLAO</name>
<keyword evidence="8" id="KW-0436">Ligase</keyword>
<dbReference type="InterPro" id="IPR051533">
    <property type="entry name" value="WaaL-like"/>
</dbReference>
<accession>A0A2N9PDW7</accession>
<dbReference type="InterPro" id="IPR007016">
    <property type="entry name" value="O-antigen_ligase-rel_domated"/>
</dbReference>
<dbReference type="Proteomes" id="UP000238180">
    <property type="component" value="Unassembled WGS sequence"/>
</dbReference>
<dbReference type="Pfam" id="PF04932">
    <property type="entry name" value="Wzy_C"/>
    <property type="match status" value="1"/>
</dbReference>
<organism evidence="8 9">
    <name type="scientific">Flavobacterium columnare</name>
    <dbReference type="NCBI Taxonomy" id="996"/>
    <lineage>
        <taxon>Bacteria</taxon>
        <taxon>Pseudomonadati</taxon>
        <taxon>Bacteroidota</taxon>
        <taxon>Flavobacteriia</taxon>
        <taxon>Flavobacteriales</taxon>
        <taxon>Flavobacteriaceae</taxon>
        <taxon>Flavobacterium</taxon>
    </lineage>
</organism>
<reference evidence="7" key="2">
    <citation type="submission" date="2018-12" db="EMBL/GenBank/DDBJ databases">
        <title>Draft genome sequence of Flaovobacterium columnare ARS1 isolated from channel catfish in Alabama.</title>
        <authorList>
            <person name="Cai W."/>
            <person name="Arias C."/>
        </authorList>
    </citation>
    <scope>NUCLEOTIDE SEQUENCE [LARGE SCALE GENOMIC DNA]</scope>
    <source>
        <strain evidence="7">ARS1</strain>
    </source>
</reference>
<feature type="transmembrane region" description="Helical" evidence="5">
    <location>
        <begin position="133"/>
        <end position="151"/>
    </location>
</feature>
<evidence type="ECO:0000313" key="7">
    <source>
        <dbReference type="EMBL" id="RVU91836.1"/>
    </source>
</evidence>
<feature type="transmembrane region" description="Helical" evidence="5">
    <location>
        <begin position="403"/>
        <end position="432"/>
    </location>
</feature>
<dbReference type="EMBL" id="RQSM01000002">
    <property type="protein sequence ID" value="RVU91836.1"/>
    <property type="molecule type" value="Genomic_DNA"/>
</dbReference>
<dbReference type="OrthoDB" id="1118890at2"/>
<feature type="transmembrane region" description="Helical" evidence="5">
    <location>
        <begin position="378"/>
        <end position="396"/>
    </location>
</feature>
<reference evidence="8" key="1">
    <citation type="submission" date="2018-02" db="EMBL/GenBank/DDBJ databases">
        <authorList>
            <person name="Cohen D.B."/>
            <person name="Kent A.D."/>
        </authorList>
    </citation>
    <scope>NUCLEOTIDE SEQUENCE [LARGE SCALE GENOMIC DNA]</scope>
    <source>
        <strain evidence="8">CIP109753</strain>
    </source>
</reference>